<comment type="caution">
    <text evidence="1">The sequence shown here is derived from an EMBL/GenBank/DDBJ whole genome shotgun (WGS) entry which is preliminary data.</text>
</comment>
<dbReference type="AlphaFoldDB" id="A0AB34QJ77"/>
<accession>A0AB34QJ77</accession>
<evidence type="ECO:0000313" key="1">
    <source>
        <dbReference type="EMBL" id="KHS38213.1"/>
    </source>
</evidence>
<name>A0AB34QJ77_XANCH</name>
<gene>
    <name evidence="1" type="ORF">RN20_08585</name>
</gene>
<dbReference type="EMBL" id="JWTI02000139">
    <property type="protein sequence ID" value="KHS38213.1"/>
    <property type="molecule type" value="Genomic_DNA"/>
</dbReference>
<proteinExistence type="predicted"/>
<protein>
    <submittedName>
        <fullName evidence="1">Uncharacterized protein</fullName>
    </submittedName>
</protein>
<sequence length="53" mass="6067">MDACLRVSRARVEQRLCRQRSVRCVRRTHAESAPLQRCDTASQRVLRVTAGVN</sequence>
<evidence type="ECO:0000313" key="2">
    <source>
        <dbReference type="Proteomes" id="UP000031180"/>
    </source>
</evidence>
<dbReference type="Proteomes" id="UP000031180">
    <property type="component" value="Unassembled WGS sequence"/>
</dbReference>
<organism evidence="1 2">
    <name type="scientific">Xanthomonas campestris pv. phaseoli</name>
    <dbReference type="NCBI Taxonomy" id="317013"/>
    <lineage>
        <taxon>Bacteria</taxon>
        <taxon>Pseudomonadati</taxon>
        <taxon>Pseudomonadota</taxon>
        <taxon>Gammaproteobacteria</taxon>
        <taxon>Lysobacterales</taxon>
        <taxon>Lysobacteraceae</taxon>
        <taxon>Xanthomonas</taxon>
    </lineage>
</organism>
<reference evidence="2" key="1">
    <citation type="submission" date="2015-04" db="EMBL/GenBank/DDBJ databases">
        <title>Genome sequencing of pathogens of bean.</title>
        <authorList>
            <person name="Harrison J.W."/>
            <person name="Aritua V."/>
            <person name="Sapp M."/>
            <person name="Smith J."/>
            <person name="Studholme D.J."/>
        </authorList>
    </citation>
    <scope>NUCLEOTIDE SEQUENCE [LARGE SCALE GENOMIC DNA]</scope>
    <source>
        <strain evidence="2">NCPPB 1138</strain>
    </source>
</reference>